<keyword evidence="2" id="KW-1185">Reference proteome</keyword>
<dbReference type="Proteomes" id="UP000324974">
    <property type="component" value="Chromosome"/>
</dbReference>
<dbReference type="EMBL" id="CP042425">
    <property type="protein sequence ID" value="QEL19232.1"/>
    <property type="molecule type" value="Genomic_DNA"/>
</dbReference>
<dbReference type="OrthoDB" id="2971754at2"/>
<name>A0A5C1ANC6_9BACT</name>
<protein>
    <submittedName>
        <fullName evidence="1">Uncharacterized protein</fullName>
    </submittedName>
</protein>
<dbReference type="RefSeq" id="WP_149113645.1">
    <property type="nucleotide sequence ID" value="NZ_CP042425.1"/>
</dbReference>
<evidence type="ECO:0000313" key="2">
    <source>
        <dbReference type="Proteomes" id="UP000324974"/>
    </source>
</evidence>
<proteinExistence type="predicted"/>
<sequence>MRFFLQMGYGMLSMNRDLLTRYAAGADAGVIVWPRTTDPQQALSHAQDVHRLRGSVLFDSCFYAPRSEHARITSFPYWPSADAYDTTEFTAEAGRQFAEEAIRYQVETLRVTEILLPGSFVNTIDQQWLDTHRQFAEAGAKAERGGRRVFSTVAIGEDLIVHQQSFDRLINELTTFPVDGVYFLYRSPNGQYLTTNDVFLLNLLIGFLSLSLAGKEIIIGYANQQDLIFAAAGVGTIASGNFRNVRRFNPAIFEEQEAQDLSRKTWFYDGNSMSEFRTEQLDIAYHHLGMRGRFGPRSPEADVLLDAINPSQADWPERSSFMHFLQILREQWIGFAQVPRNRRAAAASAMVHLAAQQITGYRNSRFALGQRSAADALPIYADVLEQFQALETDRIAEL</sequence>
<accession>A0A5C1ANC6</accession>
<organism evidence="1 2">
    <name type="scientific">Limnoglobus roseus</name>
    <dbReference type="NCBI Taxonomy" id="2598579"/>
    <lineage>
        <taxon>Bacteria</taxon>
        <taxon>Pseudomonadati</taxon>
        <taxon>Planctomycetota</taxon>
        <taxon>Planctomycetia</taxon>
        <taxon>Gemmatales</taxon>
        <taxon>Gemmataceae</taxon>
        <taxon>Limnoglobus</taxon>
    </lineage>
</organism>
<dbReference type="KEGG" id="lrs:PX52LOC_06294"/>
<gene>
    <name evidence="1" type="ORF">PX52LOC_06294</name>
</gene>
<reference evidence="2" key="1">
    <citation type="submission" date="2019-08" db="EMBL/GenBank/DDBJ databases">
        <title>Limnoglobus roseus gen. nov., sp. nov., a novel freshwater planctomycete with a giant genome from the family Gemmataceae.</title>
        <authorList>
            <person name="Kulichevskaya I.S."/>
            <person name="Naumoff D.G."/>
            <person name="Miroshnikov K."/>
            <person name="Ivanova A."/>
            <person name="Philippov D.A."/>
            <person name="Hakobyan A."/>
            <person name="Rijpstra I.C."/>
            <person name="Sinninghe Damste J.S."/>
            <person name="Liesack W."/>
            <person name="Dedysh S.N."/>
        </authorList>
    </citation>
    <scope>NUCLEOTIDE SEQUENCE [LARGE SCALE GENOMIC DNA]</scope>
    <source>
        <strain evidence="2">PX52</strain>
    </source>
</reference>
<evidence type="ECO:0000313" key="1">
    <source>
        <dbReference type="EMBL" id="QEL19232.1"/>
    </source>
</evidence>
<dbReference type="AlphaFoldDB" id="A0A5C1ANC6"/>